<protein>
    <recommendedName>
        <fullName evidence="4">HEAT repeat domain-containing protein</fullName>
    </recommendedName>
</protein>
<evidence type="ECO:0000313" key="2">
    <source>
        <dbReference type="EMBL" id="GAA5147555.1"/>
    </source>
</evidence>
<proteinExistence type="predicted"/>
<evidence type="ECO:0000256" key="1">
    <source>
        <dbReference type="SAM" id="MobiDB-lite"/>
    </source>
</evidence>
<keyword evidence="3" id="KW-1185">Reference proteome</keyword>
<accession>A0ABP9PJ99</accession>
<evidence type="ECO:0000313" key="3">
    <source>
        <dbReference type="Proteomes" id="UP001499852"/>
    </source>
</evidence>
<comment type="caution">
    <text evidence="2">The sequence shown here is derived from an EMBL/GenBank/DDBJ whole genome shotgun (WGS) entry which is preliminary data.</text>
</comment>
<sequence length="156" mass="16118">MVAFQAGGSPEKPGVPGAATPPATSLPAADQAASKPEPVTAPVSKLVPDDAPREVLLEAINDVAITYDPVELPKIKPYLLHPDAEVRKAALDGMVVLGDAAASPMLRDAARQVTSTKEAIELMQAAEYLELPSATGLLKSGTTKAETGPRKGGMPR</sequence>
<feature type="compositionally biased region" description="Low complexity" evidence="1">
    <location>
        <begin position="14"/>
        <end position="29"/>
    </location>
</feature>
<dbReference type="EMBL" id="BAABIA010000010">
    <property type="protein sequence ID" value="GAA5147555.1"/>
    <property type="molecule type" value="Genomic_DNA"/>
</dbReference>
<organism evidence="2 3">
    <name type="scientific">Prosthecobacter algae</name>
    <dbReference type="NCBI Taxonomy" id="1144682"/>
    <lineage>
        <taxon>Bacteria</taxon>
        <taxon>Pseudomonadati</taxon>
        <taxon>Verrucomicrobiota</taxon>
        <taxon>Verrucomicrobiia</taxon>
        <taxon>Verrucomicrobiales</taxon>
        <taxon>Verrucomicrobiaceae</taxon>
        <taxon>Prosthecobacter</taxon>
    </lineage>
</organism>
<feature type="region of interest" description="Disordered" evidence="1">
    <location>
        <begin position="137"/>
        <end position="156"/>
    </location>
</feature>
<name>A0ABP9PJ99_9BACT</name>
<reference evidence="3" key="1">
    <citation type="journal article" date="2019" name="Int. J. Syst. Evol. Microbiol.">
        <title>The Global Catalogue of Microorganisms (GCM) 10K type strain sequencing project: providing services to taxonomists for standard genome sequencing and annotation.</title>
        <authorList>
            <consortium name="The Broad Institute Genomics Platform"/>
            <consortium name="The Broad Institute Genome Sequencing Center for Infectious Disease"/>
            <person name="Wu L."/>
            <person name="Ma J."/>
        </authorList>
    </citation>
    <scope>NUCLEOTIDE SEQUENCE [LARGE SCALE GENOMIC DNA]</scope>
    <source>
        <strain evidence="3">JCM 18053</strain>
    </source>
</reference>
<gene>
    <name evidence="2" type="ORF">GCM10023213_42370</name>
</gene>
<dbReference type="Proteomes" id="UP001499852">
    <property type="component" value="Unassembled WGS sequence"/>
</dbReference>
<feature type="region of interest" description="Disordered" evidence="1">
    <location>
        <begin position="1"/>
        <end position="46"/>
    </location>
</feature>
<evidence type="ECO:0008006" key="4">
    <source>
        <dbReference type="Google" id="ProtNLM"/>
    </source>
</evidence>